<evidence type="ECO:0000256" key="1">
    <source>
        <dbReference type="ARBA" id="ARBA00001917"/>
    </source>
</evidence>
<dbReference type="AlphaFoldDB" id="A0A923E7V8"/>
<comment type="caution">
    <text evidence="6">The sequence shown here is derived from an EMBL/GenBank/DDBJ whole genome shotgun (WGS) entry which is preliminary data.</text>
</comment>
<protein>
    <submittedName>
        <fullName evidence="6">FAD-dependent oxidoreductase</fullName>
    </submittedName>
</protein>
<organism evidence="6 7">
    <name type="scientific">Clostridium tetanomorphum</name>
    <dbReference type="NCBI Taxonomy" id="1553"/>
    <lineage>
        <taxon>Bacteria</taxon>
        <taxon>Bacillati</taxon>
        <taxon>Bacillota</taxon>
        <taxon>Clostridia</taxon>
        <taxon>Eubacteriales</taxon>
        <taxon>Clostridiaceae</taxon>
        <taxon>Clostridium</taxon>
    </lineage>
</organism>
<dbReference type="PRINTS" id="PR00411">
    <property type="entry name" value="PNDRDTASEI"/>
</dbReference>
<name>A0A923E7V8_CLOTT</name>
<dbReference type="Gene3D" id="3.40.50.720">
    <property type="entry name" value="NAD(P)-binding Rossmann-like Domain"/>
    <property type="match status" value="1"/>
</dbReference>
<keyword evidence="4" id="KW-0560">Oxidoreductase</keyword>
<dbReference type="Pfam" id="PF07992">
    <property type="entry name" value="Pyr_redox_2"/>
    <property type="match status" value="1"/>
</dbReference>
<keyword evidence="7" id="KW-1185">Reference proteome</keyword>
<reference evidence="6 7" key="1">
    <citation type="submission" date="2020-04" db="EMBL/GenBank/DDBJ databases">
        <title>Genomic insights into acetone-butanol-ethanol (ABE) fermentation by sequencing solventogenic clostridia strains.</title>
        <authorList>
            <person name="Brown S."/>
        </authorList>
    </citation>
    <scope>NUCLEOTIDE SEQUENCE [LARGE SCALE GENOMIC DNA]</scope>
    <source>
        <strain evidence="6 7">DJ011</strain>
    </source>
</reference>
<sequence length="230" mass="25396">MPDFKEDDHALICWYEHQLDKLPISIKMNKTATIEEIKAYDADIIVIATGSNPINLNFADDGSEAAKSKTLCQAVNVLNGEVIPGQKVAIIGAGLVGCELALWLNKKNLDVTIVESTPDICGGGKDMCFANYDMLRDLLNFNKIRVMTNTKASQITSEGLLVKCTDDKGIEKEENLSVDTIVTAVGYKSENKLYKELQNEPRLVYQVGDAHNVHNIMSAIWDAYELGRSL</sequence>
<accession>A0A923E7V8</accession>
<evidence type="ECO:0000313" key="6">
    <source>
        <dbReference type="EMBL" id="MBC2396741.1"/>
    </source>
</evidence>
<dbReference type="InterPro" id="IPR051793">
    <property type="entry name" value="NADH:flavin_oxidoreductase"/>
</dbReference>
<evidence type="ECO:0000256" key="2">
    <source>
        <dbReference type="ARBA" id="ARBA00022630"/>
    </source>
</evidence>
<comment type="cofactor">
    <cofactor evidence="1">
        <name>FMN</name>
        <dbReference type="ChEBI" id="CHEBI:58210"/>
    </cofactor>
</comment>
<dbReference type="InterPro" id="IPR023753">
    <property type="entry name" value="FAD/NAD-binding_dom"/>
</dbReference>
<dbReference type="Proteomes" id="UP000563151">
    <property type="component" value="Unassembled WGS sequence"/>
</dbReference>
<dbReference type="EMBL" id="JAAZWO010000003">
    <property type="protein sequence ID" value="MBC2396741.1"/>
    <property type="molecule type" value="Genomic_DNA"/>
</dbReference>
<dbReference type="PRINTS" id="PR00368">
    <property type="entry name" value="FADPNR"/>
</dbReference>
<dbReference type="PANTHER" id="PTHR42917:SF2">
    <property type="entry name" value="2,4-DIENOYL-COA REDUCTASE [(2E)-ENOYL-COA-PRODUCING]"/>
    <property type="match status" value="1"/>
</dbReference>
<dbReference type="PANTHER" id="PTHR42917">
    <property type="entry name" value="2,4-DIENOYL-COA REDUCTASE"/>
    <property type="match status" value="1"/>
</dbReference>
<keyword evidence="2" id="KW-0285">Flavoprotein</keyword>
<feature type="domain" description="FAD/NAD(P)-binding" evidence="5">
    <location>
        <begin position="35"/>
        <end position="198"/>
    </location>
</feature>
<evidence type="ECO:0000313" key="7">
    <source>
        <dbReference type="Proteomes" id="UP000563151"/>
    </source>
</evidence>
<dbReference type="SUPFAM" id="SSF51905">
    <property type="entry name" value="FAD/NAD(P)-binding domain"/>
    <property type="match status" value="1"/>
</dbReference>
<dbReference type="Gene3D" id="3.50.50.60">
    <property type="entry name" value="FAD/NAD(P)-binding domain"/>
    <property type="match status" value="1"/>
</dbReference>
<evidence type="ECO:0000256" key="3">
    <source>
        <dbReference type="ARBA" id="ARBA00022643"/>
    </source>
</evidence>
<evidence type="ECO:0000256" key="4">
    <source>
        <dbReference type="ARBA" id="ARBA00023002"/>
    </source>
</evidence>
<dbReference type="RefSeq" id="WP_035146550.1">
    <property type="nucleotide sequence ID" value="NZ_JAAZWO010000003.1"/>
</dbReference>
<evidence type="ECO:0000259" key="5">
    <source>
        <dbReference type="Pfam" id="PF07992"/>
    </source>
</evidence>
<proteinExistence type="predicted"/>
<gene>
    <name evidence="6" type="ORF">HGG79_02955</name>
</gene>
<dbReference type="InterPro" id="IPR036188">
    <property type="entry name" value="FAD/NAD-bd_sf"/>
</dbReference>
<keyword evidence="3" id="KW-0288">FMN</keyword>
<dbReference type="GO" id="GO:0016491">
    <property type="term" value="F:oxidoreductase activity"/>
    <property type="evidence" value="ECO:0007669"/>
    <property type="project" value="UniProtKB-KW"/>
</dbReference>